<dbReference type="STRING" id="1890683.A0A427XTQ0"/>
<accession>A0A427XTQ0</accession>
<evidence type="ECO:0000313" key="3">
    <source>
        <dbReference type="Proteomes" id="UP000279259"/>
    </source>
</evidence>
<comment type="caution">
    <text evidence="2">The sequence shown here is derived from an EMBL/GenBank/DDBJ whole genome shotgun (WGS) entry which is preliminary data.</text>
</comment>
<evidence type="ECO:0000313" key="2">
    <source>
        <dbReference type="EMBL" id="RSH82188.1"/>
    </source>
</evidence>
<gene>
    <name evidence="2" type="ORF">EHS25_006121</name>
</gene>
<evidence type="ECO:0000256" key="1">
    <source>
        <dbReference type="SAM" id="MobiDB-lite"/>
    </source>
</evidence>
<name>A0A427XTQ0_9TREE</name>
<dbReference type="Proteomes" id="UP000279259">
    <property type="component" value="Unassembled WGS sequence"/>
</dbReference>
<dbReference type="EMBL" id="RSCD01000028">
    <property type="protein sequence ID" value="RSH82188.1"/>
    <property type="molecule type" value="Genomic_DNA"/>
</dbReference>
<feature type="region of interest" description="Disordered" evidence="1">
    <location>
        <begin position="193"/>
        <end position="222"/>
    </location>
</feature>
<dbReference type="OrthoDB" id="2588793at2759"/>
<organism evidence="2 3">
    <name type="scientific">Saitozyma podzolica</name>
    <dbReference type="NCBI Taxonomy" id="1890683"/>
    <lineage>
        <taxon>Eukaryota</taxon>
        <taxon>Fungi</taxon>
        <taxon>Dikarya</taxon>
        <taxon>Basidiomycota</taxon>
        <taxon>Agaricomycotina</taxon>
        <taxon>Tremellomycetes</taxon>
        <taxon>Tremellales</taxon>
        <taxon>Trimorphomycetaceae</taxon>
        <taxon>Saitozyma</taxon>
    </lineage>
</organism>
<proteinExistence type="predicted"/>
<keyword evidence="3" id="KW-1185">Reference proteome</keyword>
<reference evidence="2 3" key="1">
    <citation type="submission" date="2018-11" db="EMBL/GenBank/DDBJ databases">
        <title>Genome sequence of Saitozyma podzolica DSM 27192.</title>
        <authorList>
            <person name="Aliyu H."/>
            <person name="Gorte O."/>
            <person name="Ochsenreither K."/>
        </authorList>
    </citation>
    <scope>NUCLEOTIDE SEQUENCE [LARGE SCALE GENOMIC DNA]</scope>
    <source>
        <strain evidence="2 3">DSM 27192</strain>
    </source>
</reference>
<dbReference type="AlphaFoldDB" id="A0A427XTQ0"/>
<sequence>MSQSSVAPLIFKPAALDRTSRSLHDPVLRHLTQSKATWARRAVNTSLLCVVGVLLYITHTELEQSTLSEVREYYFSKPTRPANPYASEGYLSVNESDPHANRWHPYSDEPAPALWASVLRASWRDAGPTRKSEIGGRWHEESTGPDSRDWDDAAWARNRTVIVVGDSTSRMNLKYLCEMAGEPFVELDWDHPFSPSPPTEPLQDDYMETSLRDSSGKPSGMPVTPAGNPNTHQAHYCYVPGVDLLVMQIFNFGLDEDGFWKWRKTYTPPYKMEDRISYLAKGYMDRAAAIAGRNPSPDLVYLSSALWDSAKFQREDIVLDQSTKHPLSTERIMWYRQRVRSVLVTARRAFPSSSIKWISNSYPHKPSNGWFFENFEDNKSNKRPAQSEIRLEQMQAAARSAITELGDATPEEVEVLSEVTICPWGRMLLGYEDWQIDDLHPTLLPAGYLWADMLMYDLREAVLSPAA</sequence>
<protein>
    <submittedName>
        <fullName evidence="2">Uncharacterized protein</fullName>
    </submittedName>
</protein>